<feature type="binding site" evidence="4">
    <location>
        <position position="120"/>
    </location>
    <ligand>
        <name>substrate</name>
    </ligand>
</feature>
<reference evidence="7" key="1">
    <citation type="journal article" date="2020" name="Stud. Mycol.">
        <title>101 Dothideomycetes genomes: a test case for predicting lifestyles and emergence of pathogens.</title>
        <authorList>
            <person name="Haridas S."/>
            <person name="Albert R."/>
            <person name="Binder M."/>
            <person name="Bloem J."/>
            <person name="Labutti K."/>
            <person name="Salamov A."/>
            <person name="Andreopoulos B."/>
            <person name="Baker S."/>
            <person name="Barry K."/>
            <person name="Bills G."/>
            <person name="Bluhm B."/>
            <person name="Cannon C."/>
            <person name="Castanera R."/>
            <person name="Culley D."/>
            <person name="Daum C."/>
            <person name="Ezra D."/>
            <person name="Gonzalez J."/>
            <person name="Henrissat B."/>
            <person name="Kuo A."/>
            <person name="Liang C."/>
            <person name="Lipzen A."/>
            <person name="Lutzoni F."/>
            <person name="Magnuson J."/>
            <person name="Mondo S."/>
            <person name="Nolan M."/>
            <person name="Ohm R."/>
            <person name="Pangilinan J."/>
            <person name="Park H.-J."/>
            <person name="Ramirez L."/>
            <person name="Alfaro M."/>
            <person name="Sun H."/>
            <person name="Tritt A."/>
            <person name="Yoshinaga Y."/>
            <person name="Zwiers L.-H."/>
            <person name="Turgeon B."/>
            <person name="Goodwin S."/>
            <person name="Spatafora J."/>
            <person name="Crous P."/>
            <person name="Grigoriev I."/>
        </authorList>
    </citation>
    <scope>NUCLEOTIDE SEQUENCE</scope>
    <source>
        <strain evidence="7">ATCC 74209</strain>
    </source>
</reference>
<evidence type="ECO:0000256" key="3">
    <source>
        <dbReference type="PIRSR" id="PIRSR000097-1"/>
    </source>
</evidence>
<comment type="similarity">
    <text evidence="1">Belongs to the aldo/keto reductase family.</text>
</comment>
<dbReference type="GO" id="GO:0016491">
    <property type="term" value="F:oxidoreductase activity"/>
    <property type="evidence" value="ECO:0007669"/>
    <property type="project" value="UniProtKB-KW"/>
</dbReference>
<keyword evidence="2" id="KW-0560">Oxidoreductase</keyword>
<evidence type="ECO:0000259" key="6">
    <source>
        <dbReference type="Pfam" id="PF00248"/>
    </source>
</evidence>
<evidence type="ECO:0000256" key="5">
    <source>
        <dbReference type="PIRSR" id="PIRSR000097-3"/>
    </source>
</evidence>
<evidence type="ECO:0000256" key="2">
    <source>
        <dbReference type="ARBA" id="ARBA00023002"/>
    </source>
</evidence>
<dbReference type="AlphaFoldDB" id="A0A9P4MU45"/>
<dbReference type="PROSITE" id="PS00798">
    <property type="entry name" value="ALDOKETO_REDUCTASE_1"/>
    <property type="match status" value="1"/>
</dbReference>
<dbReference type="CDD" id="cd19071">
    <property type="entry name" value="AKR_AKR1-5-like"/>
    <property type="match status" value="1"/>
</dbReference>
<feature type="site" description="Lowers pKa of active site Tyr" evidence="5">
    <location>
        <position position="83"/>
    </location>
</feature>
<dbReference type="PRINTS" id="PR00069">
    <property type="entry name" value="ALDKETRDTASE"/>
</dbReference>
<dbReference type="InterPro" id="IPR036812">
    <property type="entry name" value="NAD(P)_OxRdtase_dom_sf"/>
</dbReference>
<evidence type="ECO:0000313" key="7">
    <source>
        <dbReference type="EMBL" id="KAF2206034.1"/>
    </source>
</evidence>
<proteinExistence type="inferred from homology"/>
<name>A0A9P4MU45_9PLEO</name>
<dbReference type="Proteomes" id="UP000799536">
    <property type="component" value="Unassembled WGS sequence"/>
</dbReference>
<dbReference type="InterPro" id="IPR023210">
    <property type="entry name" value="NADP_OxRdtase_dom"/>
</dbReference>
<dbReference type="Gene3D" id="3.20.20.100">
    <property type="entry name" value="NADP-dependent oxidoreductase domain"/>
    <property type="match status" value="1"/>
</dbReference>
<dbReference type="FunFam" id="3.20.20.100:FF:000015">
    <property type="entry name" value="Oxidoreductase, aldo/keto reductase family"/>
    <property type="match status" value="1"/>
</dbReference>
<evidence type="ECO:0000256" key="4">
    <source>
        <dbReference type="PIRSR" id="PIRSR000097-2"/>
    </source>
</evidence>
<dbReference type="PIRSF" id="PIRSF000097">
    <property type="entry name" value="AKR"/>
    <property type="match status" value="1"/>
</dbReference>
<dbReference type="InterPro" id="IPR018170">
    <property type="entry name" value="Aldo/ket_reductase_CS"/>
</dbReference>
<comment type="caution">
    <text evidence="7">The sequence shown here is derived from an EMBL/GenBank/DDBJ whole genome shotgun (WGS) entry which is preliminary data.</text>
</comment>
<keyword evidence="8" id="KW-1185">Reference proteome</keyword>
<dbReference type="PANTHER" id="PTHR43827">
    <property type="entry name" value="2,5-DIKETO-D-GLUCONIC ACID REDUCTASE"/>
    <property type="match status" value="1"/>
</dbReference>
<organism evidence="7 8">
    <name type="scientific">Delitschia confertaspora ATCC 74209</name>
    <dbReference type="NCBI Taxonomy" id="1513339"/>
    <lineage>
        <taxon>Eukaryota</taxon>
        <taxon>Fungi</taxon>
        <taxon>Dikarya</taxon>
        <taxon>Ascomycota</taxon>
        <taxon>Pezizomycotina</taxon>
        <taxon>Dothideomycetes</taxon>
        <taxon>Pleosporomycetidae</taxon>
        <taxon>Pleosporales</taxon>
        <taxon>Delitschiaceae</taxon>
        <taxon>Delitschia</taxon>
    </lineage>
</organism>
<dbReference type="Pfam" id="PF00248">
    <property type="entry name" value="Aldo_ket_red"/>
    <property type="match status" value="1"/>
</dbReference>
<dbReference type="PANTHER" id="PTHR43827:SF13">
    <property type="entry name" value="ALDO_KETO REDUCTASE FAMILY PROTEIN"/>
    <property type="match status" value="1"/>
</dbReference>
<dbReference type="InterPro" id="IPR020471">
    <property type="entry name" value="AKR"/>
</dbReference>
<dbReference type="OrthoDB" id="416253at2759"/>
<protein>
    <submittedName>
        <fullName evidence="7">Aldo-keto reductase</fullName>
    </submittedName>
</protein>
<gene>
    <name evidence="7" type="ORF">GQ43DRAFT_1070</name>
</gene>
<evidence type="ECO:0000256" key="1">
    <source>
        <dbReference type="ARBA" id="ARBA00007905"/>
    </source>
</evidence>
<feature type="domain" description="NADP-dependent oxidoreductase" evidence="6">
    <location>
        <begin position="42"/>
        <end position="273"/>
    </location>
</feature>
<dbReference type="SUPFAM" id="SSF51430">
    <property type="entry name" value="NAD(P)-linked oxidoreductase"/>
    <property type="match status" value="1"/>
</dbReference>
<dbReference type="PROSITE" id="PS00063">
    <property type="entry name" value="ALDOKETO_REDUCTASE_3"/>
    <property type="match status" value="1"/>
</dbReference>
<dbReference type="EMBL" id="ML993846">
    <property type="protein sequence ID" value="KAF2206034.1"/>
    <property type="molecule type" value="Genomic_DNA"/>
</dbReference>
<evidence type="ECO:0000313" key="8">
    <source>
        <dbReference type="Proteomes" id="UP000799536"/>
    </source>
</evidence>
<feature type="active site" description="Proton donor" evidence="3">
    <location>
        <position position="58"/>
    </location>
</feature>
<accession>A0A9P4MU45</accession>
<sequence length="288" mass="31526">MFPTPKPIISEALPLLNSPHRIPPLGFGVYQSHGSKCVASCLKAFSTGYRLVDTAQYYGNEAQVGHAVRESGLARSDIFITSKILSPGEDVDATYARIEASVRKLDSRKEGGYVDLFLIHSPNGGSASRKLMWLALERAKSLGKVHDIGVSNYGIGHIEEMREYATTWPPVVNQIELHPWCQQRETVAFCTAHNIVIEAYCPLVRNQKAGDATLVGIAAAKGKSPGQVLLRWSLQKGWVPLPKSDSPVRIEENADIFSFKLSREEMAALDGLDRGRSGAIVQAVTNEI</sequence>